<evidence type="ECO:0000313" key="2">
    <source>
        <dbReference type="Proteomes" id="UP001148662"/>
    </source>
</evidence>
<gene>
    <name evidence="1" type="ORF">NM688_g4818</name>
</gene>
<accession>A0ACC1T1K0</accession>
<dbReference type="Proteomes" id="UP001148662">
    <property type="component" value="Unassembled WGS sequence"/>
</dbReference>
<sequence length="167" mass="18588">MLPRRQTQAFTSDYKATDVVYPARFYSGRWSFNVSQLWNIRAGEQRAQYVDARPANRVHPESAALPEKLLQQDVRISRPRAESSTAGSVTGSTQFEVDEHAPPRYRSGTTTLFMLDGPGNPSVPVVPPVPRERDGGVRVALGNHRYVTIVDDDTYAPSTLPPAYDDL</sequence>
<comment type="caution">
    <text evidence="1">The sequence shown here is derived from an EMBL/GenBank/DDBJ whole genome shotgun (WGS) entry which is preliminary data.</text>
</comment>
<keyword evidence="2" id="KW-1185">Reference proteome</keyword>
<organism evidence="1 2">
    <name type="scientific">Phlebia brevispora</name>
    <dbReference type="NCBI Taxonomy" id="194682"/>
    <lineage>
        <taxon>Eukaryota</taxon>
        <taxon>Fungi</taxon>
        <taxon>Dikarya</taxon>
        <taxon>Basidiomycota</taxon>
        <taxon>Agaricomycotina</taxon>
        <taxon>Agaricomycetes</taxon>
        <taxon>Polyporales</taxon>
        <taxon>Meruliaceae</taxon>
        <taxon>Phlebia</taxon>
    </lineage>
</organism>
<name>A0ACC1T1K0_9APHY</name>
<evidence type="ECO:0000313" key="1">
    <source>
        <dbReference type="EMBL" id="KAJ3551242.1"/>
    </source>
</evidence>
<dbReference type="EMBL" id="JANHOG010000831">
    <property type="protein sequence ID" value="KAJ3551242.1"/>
    <property type="molecule type" value="Genomic_DNA"/>
</dbReference>
<proteinExistence type="predicted"/>
<protein>
    <submittedName>
        <fullName evidence="1">Uncharacterized protein</fullName>
    </submittedName>
</protein>
<reference evidence="1" key="1">
    <citation type="submission" date="2022-07" db="EMBL/GenBank/DDBJ databases">
        <title>Genome Sequence of Phlebia brevispora.</title>
        <authorList>
            <person name="Buettner E."/>
        </authorList>
    </citation>
    <scope>NUCLEOTIDE SEQUENCE</scope>
    <source>
        <strain evidence="1">MPL23</strain>
    </source>
</reference>